<organism evidence="2 3">
    <name type="scientific">Heterodermia speciosa</name>
    <dbReference type="NCBI Taxonomy" id="116794"/>
    <lineage>
        <taxon>Eukaryota</taxon>
        <taxon>Fungi</taxon>
        <taxon>Dikarya</taxon>
        <taxon>Ascomycota</taxon>
        <taxon>Pezizomycotina</taxon>
        <taxon>Lecanoromycetes</taxon>
        <taxon>OSLEUM clade</taxon>
        <taxon>Lecanoromycetidae</taxon>
        <taxon>Caliciales</taxon>
        <taxon>Physciaceae</taxon>
        <taxon>Heterodermia</taxon>
    </lineage>
</organism>
<comment type="caution">
    <text evidence="2">The sequence shown here is derived from an EMBL/GenBank/DDBJ whole genome shotgun (WGS) entry which is preliminary data.</text>
</comment>
<evidence type="ECO:0000313" key="3">
    <source>
        <dbReference type="Proteomes" id="UP000664521"/>
    </source>
</evidence>
<accession>A0A8H3FIQ3</accession>
<proteinExistence type="predicted"/>
<dbReference type="OrthoDB" id="288942at2759"/>
<dbReference type="Proteomes" id="UP000664521">
    <property type="component" value="Unassembled WGS sequence"/>
</dbReference>
<feature type="region of interest" description="Disordered" evidence="1">
    <location>
        <begin position="359"/>
        <end position="385"/>
    </location>
</feature>
<gene>
    <name evidence="2" type="ORF">HETSPECPRED_005520</name>
</gene>
<evidence type="ECO:0000256" key="1">
    <source>
        <dbReference type="SAM" id="MobiDB-lite"/>
    </source>
</evidence>
<protein>
    <submittedName>
        <fullName evidence="2">Uncharacterized protein</fullName>
    </submittedName>
</protein>
<dbReference type="EMBL" id="CAJPDS010000035">
    <property type="protein sequence ID" value="CAF9924179.1"/>
    <property type="molecule type" value="Genomic_DNA"/>
</dbReference>
<name>A0A8H3FIQ3_9LECA</name>
<evidence type="ECO:0000313" key="2">
    <source>
        <dbReference type="EMBL" id="CAF9924179.1"/>
    </source>
</evidence>
<dbReference type="PANTHER" id="PTHR38790">
    <property type="entry name" value="2EXR DOMAIN-CONTAINING PROTEIN-RELATED"/>
    <property type="match status" value="1"/>
</dbReference>
<dbReference type="PANTHER" id="PTHR38790:SF4">
    <property type="entry name" value="2EXR DOMAIN-CONTAINING PROTEIN"/>
    <property type="match status" value="1"/>
</dbReference>
<reference evidence="2" key="1">
    <citation type="submission" date="2021-03" db="EMBL/GenBank/DDBJ databases">
        <authorList>
            <person name="Tagirdzhanova G."/>
        </authorList>
    </citation>
    <scope>NUCLEOTIDE SEQUENCE</scope>
</reference>
<keyword evidence="3" id="KW-1185">Reference proteome</keyword>
<feature type="compositionally biased region" description="Basic and acidic residues" evidence="1">
    <location>
        <begin position="359"/>
        <end position="371"/>
    </location>
</feature>
<sequence>MSPIRYVGRSNRVYVNPPFQEARETGNDLDKRQGTQEHVNAEIYSTDGTHNLISAAQLPIDPQSDCPFFHAHRGLPLEIRSMIFEYVLASYEDYSRPRHSPSRVSTQLNSDRFYQEALSSGHRGLYYHRRVDTALLRTCQLIYRETYLTPITINTHALYYGLRGIRSTCPGVAATYFQCMAPQQLAAVKKMQLFVGYDQFNAMDPGWFLASTCFADLGFVRGTRRLNRKDILGGPYPRSLTLTISQLDSCAGEIPIDFEEFLRNERWENVFGGLRLLKLELEVAVCQKERFIKSGVLERLRDYVFDIGNGQILRTNGNQLYERCWKRQCDHHVETRQQGCIVCDFWLVGITWQVRDKEQQEPDQQDLRRSATVECPSENESLLDG</sequence>
<dbReference type="AlphaFoldDB" id="A0A8H3FIQ3"/>